<protein>
    <submittedName>
        <fullName evidence="1">Uncharacterized protein</fullName>
    </submittedName>
</protein>
<organism evidence="1">
    <name type="scientific">Trichuris suis</name>
    <name type="common">pig whipworm</name>
    <dbReference type="NCBI Taxonomy" id="68888"/>
    <lineage>
        <taxon>Eukaryota</taxon>
        <taxon>Metazoa</taxon>
        <taxon>Ecdysozoa</taxon>
        <taxon>Nematoda</taxon>
        <taxon>Enoplea</taxon>
        <taxon>Dorylaimia</taxon>
        <taxon>Trichinellida</taxon>
        <taxon>Trichuridae</taxon>
        <taxon>Trichuris</taxon>
    </lineage>
</organism>
<dbReference type="AlphaFoldDB" id="A0A085NMM1"/>
<dbReference type="Proteomes" id="UP000030758">
    <property type="component" value="Unassembled WGS sequence"/>
</dbReference>
<dbReference type="EMBL" id="KL367486">
    <property type="protein sequence ID" value="KFD70717.1"/>
    <property type="molecule type" value="Genomic_DNA"/>
</dbReference>
<sequence length="63" mass="7080">MVGVQLTKCNTVIYEGKGYANYFIMLYNVEQRTLSEAKPKTIAAIYNGEKYGNPLACYDYSIG</sequence>
<gene>
    <name evidence="1" type="ORF">M514_17189</name>
</gene>
<evidence type="ECO:0000313" key="1">
    <source>
        <dbReference type="EMBL" id="KFD70717.1"/>
    </source>
</evidence>
<proteinExistence type="predicted"/>
<name>A0A085NMM1_9BILA</name>
<reference evidence="1" key="1">
    <citation type="journal article" date="2014" name="Nat. Genet.">
        <title>Genome and transcriptome of the porcine whipworm Trichuris suis.</title>
        <authorList>
            <person name="Jex A.R."/>
            <person name="Nejsum P."/>
            <person name="Schwarz E.M."/>
            <person name="Hu L."/>
            <person name="Young N.D."/>
            <person name="Hall R.S."/>
            <person name="Korhonen P.K."/>
            <person name="Liao S."/>
            <person name="Thamsborg S."/>
            <person name="Xia J."/>
            <person name="Xu P."/>
            <person name="Wang S."/>
            <person name="Scheerlinck J.P."/>
            <person name="Hofmann A."/>
            <person name="Sternberg P.W."/>
            <person name="Wang J."/>
            <person name="Gasser R.B."/>
        </authorList>
    </citation>
    <scope>NUCLEOTIDE SEQUENCE [LARGE SCALE GENOMIC DNA]</scope>
    <source>
        <strain evidence="1">DCEP-RM93F</strain>
    </source>
</reference>
<accession>A0A085NMM1</accession>